<dbReference type="Proteomes" id="UP000460351">
    <property type="component" value="Unassembled WGS sequence"/>
</dbReference>
<dbReference type="InterPro" id="IPR003458">
    <property type="entry name" value="Phage_T4_Gp38_tail_assem"/>
</dbReference>
<dbReference type="InterPro" id="IPR051220">
    <property type="entry name" value="TFA_Chaperone"/>
</dbReference>
<accession>A0A2S8HKQ7</accession>
<gene>
    <name evidence="1" type="ORF">E4K51_26695</name>
</gene>
<organism evidence="1 2">
    <name type="scientific">Escherichia coli</name>
    <dbReference type="NCBI Taxonomy" id="562"/>
    <lineage>
        <taxon>Bacteria</taxon>
        <taxon>Pseudomonadati</taxon>
        <taxon>Pseudomonadota</taxon>
        <taxon>Gammaproteobacteria</taxon>
        <taxon>Enterobacterales</taxon>
        <taxon>Enterobacteriaceae</taxon>
        <taxon>Escherichia</taxon>
    </lineage>
</organism>
<dbReference type="RefSeq" id="WP_001032314.1">
    <property type="nucleotide sequence ID" value="NZ_AP023222.2"/>
</dbReference>
<reference evidence="1 2" key="1">
    <citation type="journal article" date="2019" name="Microorganisms">
        <title>Characteristics of Carbapenem-Resistant and Colistin-Resistant Escherichia coli Co-Producing NDM-1 and MCR-1 from Pig Farms in China.</title>
        <authorList>
            <person name="Peng Z."/>
            <person name="Li X."/>
            <person name="Hu Z."/>
            <person name="Li Z."/>
            <person name="Lv Y."/>
            <person name="Lei M."/>
            <person name="Wu B."/>
            <person name="Chen H."/>
            <person name="Wang X."/>
        </authorList>
    </citation>
    <scope>NUCLEOTIDE SEQUENCE [LARGE SCALE GENOMIC DNA]</scope>
    <source>
        <strain evidence="1 2">RXD010</strain>
    </source>
</reference>
<protein>
    <submittedName>
        <fullName evidence="1">Tail fiber assembly protein</fullName>
    </submittedName>
</protein>
<dbReference type="Pfam" id="PF02413">
    <property type="entry name" value="Caudo_TAP"/>
    <property type="match status" value="1"/>
</dbReference>
<evidence type="ECO:0000313" key="1">
    <source>
        <dbReference type="EMBL" id="MQS33601.1"/>
    </source>
</evidence>
<sequence>MNKFYKGSFYPEALKDVYISAGSWPENGADVDDETMAIYTGVAPEGKTLGADKNGNPAWIDIPPLSAEQQIIQAEQKRTVLRSMADKEIVWRQDAFDAEIATAEETAALSEWKKYRVLLMRVDTSNPVWPTPPGEQAN</sequence>
<proteinExistence type="predicted"/>
<dbReference type="AlphaFoldDB" id="A0A2S8HKQ7"/>
<dbReference type="PANTHER" id="PTHR34413">
    <property type="entry name" value="PROPHAGE TAIL FIBER ASSEMBLY PROTEIN HOMOLOG TFAE-RELATED-RELATED"/>
    <property type="match status" value="1"/>
</dbReference>
<name>A0A2S8HKQ7_ECOLX</name>
<comment type="caution">
    <text evidence="1">The sequence shown here is derived from an EMBL/GenBank/DDBJ whole genome shotgun (WGS) entry which is preliminary data.</text>
</comment>
<dbReference type="EMBL" id="SQQU01000124">
    <property type="protein sequence ID" value="MQS33601.1"/>
    <property type="molecule type" value="Genomic_DNA"/>
</dbReference>
<dbReference type="PANTHER" id="PTHR34413:SF2">
    <property type="entry name" value="PROPHAGE TAIL FIBER ASSEMBLY PROTEIN HOMOLOG TFAE-RELATED"/>
    <property type="match status" value="1"/>
</dbReference>
<evidence type="ECO:0000313" key="2">
    <source>
        <dbReference type="Proteomes" id="UP000460351"/>
    </source>
</evidence>